<keyword evidence="8" id="KW-0547">Nucleotide-binding</keyword>
<dbReference type="EC" id="2.7.13.3" evidence="3"/>
<comment type="subcellular location">
    <subcellularLocation>
        <location evidence="2">Cell membrane</location>
        <topology evidence="2">Multi-pass membrane protein</topology>
    </subcellularLocation>
</comment>
<keyword evidence="7" id="KW-0812">Transmembrane</keyword>
<evidence type="ECO:0000256" key="6">
    <source>
        <dbReference type="ARBA" id="ARBA00022679"/>
    </source>
</evidence>
<dbReference type="SMART" id="SM00388">
    <property type="entry name" value="HisKA"/>
    <property type="match status" value="1"/>
</dbReference>
<feature type="domain" description="Histidine kinase" evidence="14">
    <location>
        <begin position="81"/>
        <end position="286"/>
    </location>
</feature>
<evidence type="ECO:0000256" key="5">
    <source>
        <dbReference type="ARBA" id="ARBA00022553"/>
    </source>
</evidence>
<dbReference type="SUPFAM" id="SSF55874">
    <property type="entry name" value="ATPase domain of HSP90 chaperone/DNA topoisomerase II/histidine kinase"/>
    <property type="match status" value="1"/>
</dbReference>
<dbReference type="Gene3D" id="3.30.565.10">
    <property type="entry name" value="Histidine kinase-like ATPase, C-terminal domain"/>
    <property type="match status" value="1"/>
</dbReference>
<dbReference type="PROSITE" id="PS50109">
    <property type="entry name" value="HIS_KIN"/>
    <property type="match status" value="1"/>
</dbReference>
<evidence type="ECO:0000313" key="15">
    <source>
        <dbReference type="EMBL" id="MBC5627976.1"/>
    </source>
</evidence>
<proteinExistence type="predicted"/>
<evidence type="ECO:0000256" key="9">
    <source>
        <dbReference type="ARBA" id="ARBA00022777"/>
    </source>
</evidence>
<dbReference type="GO" id="GO:0016301">
    <property type="term" value="F:kinase activity"/>
    <property type="evidence" value="ECO:0007669"/>
    <property type="project" value="UniProtKB-KW"/>
</dbReference>
<dbReference type="Proteomes" id="UP000596929">
    <property type="component" value="Unassembled WGS sequence"/>
</dbReference>
<evidence type="ECO:0000256" key="4">
    <source>
        <dbReference type="ARBA" id="ARBA00022475"/>
    </source>
</evidence>
<keyword evidence="11" id="KW-1133">Transmembrane helix</keyword>
<keyword evidence="5" id="KW-0597">Phosphoprotein</keyword>
<evidence type="ECO:0000313" key="16">
    <source>
        <dbReference type="Proteomes" id="UP000596929"/>
    </source>
</evidence>
<keyword evidence="9 15" id="KW-0418">Kinase</keyword>
<dbReference type="PANTHER" id="PTHR45528">
    <property type="entry name" value="SENSOR HISTIDINE KINASE CPXA"/>
    <property type="match status" value="1"/>
</dbReference>
<dbReference type="Pfam" id="PF02518">
    <property type="entry name" value="HATPase_c"/>
    <property type="match status" value="1"/>
</dbReference>
<keyword evidence="10" id="KW-0067">ATP-binding</keyword>
<comment type="caution">
    <text evidence="15">The sequence shown here is derived from an EMBL/GenBank/DDBJ whole genome shotgun (WGS) entry which is preliminary data.</text>
</comment>
<sequence length="286" mass="32139">MIILLTFIVLFVLIIIKICNSISKSVLQISNDAKKLGNSSYKIEKFHSFSFDEIQDLNNNVHKLAKKLLDYHTSQKTLLANASHELRTPLMSIQGYAEGIKYDIFNDISQPLDIIIEESKHLSEIITNMLTLSAFDFESINIKYNTINLYDTIEKFAYSLGGLAVKLNKKITINGEKNIFVSTDESLLFKAISNILSNAIRYAKENIEISFECHKESIIIHISDDGDGISKDDLDNLFTRFYKGKKGNVGLGLSISQSCLQYLGGEITAYNTDCGACFDITLNTFN</sequence>
<gene>
    <name evidence="15" type="ORF">H8S20_03620</name>
</gene>
<name>A0ABR7D9C1_9CLOT</name>
<evidence type="ECO:0000256" key="7">
    <source>
        <dbReference type="ARBA" id="ARBA00022692"/>
    </source>
</evidence>
<keyword evidence="16" id="KW-1185">Reference proteome</keyword>
<dbReference type="InterPro" id="IPR004358">
    <property type="entry name" value="Sig_transdc_His_kin-like_C"/>
</dbReference>
<keyword evidence="6" id="KW-0808">Transferase</keyword>
<keyword evidence="4" id="KW-1003">Cell membrane</keyword>
<evidence type="ECO:0000256" key="10">
    <source>
        <dbReference type="ARBA" id="ARBA00022840"/>
    </source>
</evidence>
<dbReference type="SUPFAM" id="SSF47384">
    <property type="entry name" value="Homodimeric domain of signal transducing histidine kinase"/>
    <property type="match status" value="1"/>
</dbReference>
<evidence type="ECO:0000256" key="8">
    <source>
        <dbReference type="ARBA" id="ARBA00022741"/>
    </source>
</evidence>
<dbReference type="PRINTS" id="PR00344">
    <property type="entry name" value="BCTRLSENSOR"/>
</dbReference>
<reference evidence="15 16" key="1">
    <citation type="submission" date="2020-08" db="EMBL/GenBank/DDBJ databases">
        <title>Genome public.</title>
        <authorList>
            <person name="Liu C."/>
            <person name="Sun Q."/>
        </authorList>
    </citation>
    <scope>NUCLEOTIDE SEQUENCE [LARGE SCALE GENOMIC DNA]</scope>
    <source>
        <strain evidence="15 16">NSJ-6</strain>
    </source>
</reference>
<evidence type="ECO:0000256" key="11">
    <source>
        <dbReference type="ARBA" id="ARBA00022989"/>
    </source>
</evidence>
<organism evidence="15 16">
    <name type="scientific">Clostridium hominis</name>
    <dbReference type="NCBI Taxonomy" id="2763036"/>
    <lineage>
        <taxon>Bacteria</taxon>
        <taxon>Bacillati</taxon>
        <taxon>Bacillota</taxon>
        <taxon>Clostridia</taxon>
        <taxon>Eubacteriales</taxon>
        <taxon>Clostridiaceae</taxon>
        <taxon>Clostridium</taxon>
    </lineage>
</organism>
<evidence type="ECO:0000256" key="13">
    <source>
        <dbReference type="ARBA" id="ARBA00023136"/>
    </source>
</evidence>
<evidence type="ECO:0000256" key="1">
    <source>
        <dbReference type="ARBA" id="ARBA00000085"/>
    </source>
</evidence>
<evidence type="ECO:0000256" key="2">
    <source>
        <dbReference type="ARBA" id="ARBA00004651"/>
    </source>
</evidence>
<dbReference type="Pfam" id="PF00512">
    <property type="entry name" value="HisKA"/>
    <property type="match status" value="1"/>
</dbReference>
<keyword evidence="13" id="KW-0472">Membrane</keyword>
<dbReference type="InterPro" id="IPR003661">
    <property type="entry name" value="HisK_dim/P_dom"/>
</dbReference>
<evidence type="ECO:0000259" key="14">
    <source>
        <dbReference type="PROSITE" id="PS50109"/>
    </source>
</evidence>
<accession>A0ABR7D9C1</accession>
<dbReference type="CDD" id="cd00082">
    <property type="entry name" value="HisKA"/>
    <property type="match status" value="1"/>
</dbReference>
<evidence type="ECO:0000256" key="12">
    <source>
        <dbReference type="ARBA" id="ARBA00023012"/>
    </source>
</evidence>
<dbReference type="CDD" id="cd00075">
    <property type="entry name" value="HATPase"/>
    <property type="match status" value="1"/>
</dbReference>
<dbReference type="InterPro" id="IPR005467">
    <property type="entry name" value="His_kinase_dom"/>
</dbReference>
<dbReference type="Gene3D" id="1.10.287.130">
    <property type="match status" value="1"/>
</dbReference>
<evidence type="ECO:0000256" key="3">
    <source>
        <dbReference type="ARBA" id="ARBA00012438"/>
    </source>
</evidence>
<dbReference type="PANTHER" id="PTHR45528:SF1">
    <property type="entry name" value="SENSOR HISTIDINE KINASE CPXA"/>
    <property type="match status" value="1"/>
</dbReference>
<dbReference type="InterPro" id="IPR036890">
    <property type="entry name" value="HATPase_C_sf"/>
</dbReference>
<dbReference type="EMBL" id="JACOOO010000004">
    <property type="protein sequence ID" value="MBC5627976.1"/>
    <property type="molecule type" value="Genomic_DNA"/>
</dbReference>
<dbReference type="InterPro" id="IPR050398">
    <property type="entry name" value="HssS/ArlS-like"/>
</dbReference>
<protein>
    <recommendedName>
        <fullName evidence="3">histidine kinase</fullName>
        <ecNumber evidence="3">2.7.13.3</ecNumber>
    </recommendedName>
</protein>
<keyword evidence="12" id="KW-0902">Two-component regulatory system</keyword>
<dbReference type="InterPro" id="IPR036097">
    <property type="entry name" value="HisK_dim/P_sf"/>
</dbReference>
<comment type="catalytic activity">
    <reaction evidence="1">
        <text>ATP + protein L-histidine = ADP + protein N-phospho-L-histidine.</text>
        <dbReference type="EC" id="2.7.13.3"/>
    </reaction>
</comment>
<dbReference type="InterPro" id="IPR003594">
    <property type="entry name" value="HATPase_dom"/>
</dbReference>
<dbReference type="RefSeq" id="WP_186859302.1">
    <property type="nucleotide sequence ID" value="NZ_JACOOO010000004.1"/>
</dbReference>
<dbReference type="SMART" id="SM00387">
    <property type="entry name" value="HATPase_c"/>
    <property type="match status" value="1"/>
</dbReference>